<keyword evidence="3" id="KW-1185">Reference proteome</keyword>
<name>A0A6M5YGF1_9BACT</name>
<gene>
    <name evidence="2" type="ORF">FTUN_0600</name>
</gene>
<organism evidence="2 3">
    <name type="scientific">Frigoriglobus tundricola</name>
    <dbReference type="NCBI Taxonomy" id="2774151"/>
    <lineage>
        <taxon>Bacteria</taxon>
        <taxon>Pseudomonadati</taxon>
        <taxon>Planctomycetota</taxon>
        <taxon>Planctomycetia</taxon>
        <taxon>Gemmatales</taxon>
        <taxon>Gemmataceae</taxon>
        <taxon>Frigoriglobus</taxon>
    </lineage>
</organism>
<accession>A0A6M5YGF1</accession>
<feature type="region of interest" description="Disordered" evidence="1">
    <location>
        <begin position="104"/>
        <end position="176"/>
    </location>
</feature>
<proteinExistence type="predicted"/>
<evidence type="ECO:0000256" key="1">
    <source>
        <dbReference type="SAM" id="MobiDB-lite"/>
    </source>
</evidence>
<reference evidence="3" key="1">
    <citation type="submission" date="2020-05" db="EMBL/GenBank/DDBJ databases">
        <title>Frigoriglobus tundricola gen. nov., sp. nov., a psychrotolerant cellulolytic planctomycete of the family Gemmataceae with two divergent copies of 16S rRNA gene.</title>
        <authorList>
            <person name="Kulichevskaya I.S."/>
            <person name="Ivanova A.A."/>
            <person name="Naumoff D.G."/>
            <person name="Beletsky A.V."/>
            <person name="Rijpstra W.I.C."/>
            <person name="Sinninghe Damste J.S."/>
            <person name="Mardanov A.V."/>
            <person name="Ravin N.V."/>
            <person name="Dedysh S.N."/>
        </authorList>
    </citation>
    <scope>NUCLEOTIDE SEQUENCE [LARGE SCALE GENOMIC DNA]</scope>
    <source>
        <strain evidence="3">PL17</strain>
    </source>
</reference>
<dbReference type="EMBL" id="CP053452">
    <property type="protein sequence ID" value="QJW93097.1"/>
    <property type="molecule type" value="Genomic_DNA"/>
</dbReference>
<dbReference type="KEGG" id="ftj:FTUN_0600"/>
<feature type="compositionally biased region" description="Basic residues" evidence="1">
    <location>
        <begin position="163"/>
        <end position="176"/>
    </location>
</feature>
<protein>
    <submittedName>
        <fullName evidence="2">Uncharacterized protein</fullName>
    </submittedName>
</protein>
<evidence type="ECO:0000313" key="2">
    <source>
        <dbReference type="EMBL" id="QJW93097.1"/>
    </source>
</evidence>
<dbReference type="AlphaFoldDB" id="A0A6M5YGF1"/>
<evidence type="ECO:0000313" key="3">
    <source>
        <dbReference type="Proteomes" id="UP000503447"/>
    </source>
</evidence>
<sequence length="284" mass="31481">MEAAYPKRPSHFDRTYLRWLIDARAVNQIGADGVLLLTVIVLQEDQCRYSGPVDFWSGQLMHATGIASEDTLGRVRKRCVDARLLNYEPGSRSKPARYWVAEPCANPAPTPREEPQPCSTSEPTTADLRPLVRTMCGTSLPDPSPKDISADAESASGAEPKKVRTRKAPPKEKKPRPRNLLFDALAEVTNADVALDGSLLGKVASNYAKAAPPVTPDEVRDFAQHWRQAFAWAADAECQPTLSIGILQKHMSEFRAWRKSRPRTPMLDRAPAGFPDFDRQPPRG</sequence>
<feature type="region of interest" description="Disordered" evidence="1">
    <location>
        <begin position="258"/>
        <end position="284"/>
    </location>
</feature>
<dbReference type="Proteomes" id="UP000503447">
    <property type="component" value="Chromosome"/>
</dbReference>